<dbReference type="InterPro" id="IPR014710">
    <property type="entry name" value="RmlC-like_jellyroll"/>
</dbReference>
<feature type="binding site" evidence="2">
    <location>
        <position position="102"/>
    </location>
    <ligand>
        <name>Fe cation</name>
        <dbReference type="ChEBI" id="CHEBI:24875"/>
    </ligand>
</feature>
<reference evidence="6" key="1">
    <citation type="submission" date="2021-01" db="EMBL/GenBank/DDBJ databases">
        <title>Genome sequence of strain Noviherbaspirillum sp. DKR-6.</title>
        <authorList>
            <person name="Chaudhary D.K."/>
        </authorList>
    </citation>
    <scope>NUCLEOTIDE SEQUENCE</scope>
    <source>
        <strain evidence="6">DKR-6</strain>
    </source>
</reference>
<feature type="domain" description="Pirin C-terminal" evidence="5">
    <location>
        <begin position="175"/>
        <end position="274"/>
    </location>
</feature>
<keyword evidence="2" id="KW-0408">Iron</keyword>
<comment type="cofactor">
    <cofactor evidence="2">
        <name>Fe cation</name>
        <dbReference type="ChEBI" id="CHEBI:24875"/>
    </cofactor>
    <text evidence="2">Binds 1 Fe cation per subunit.</text>
</comment>
<accession>A0A934T1B4</accession>
<dbReference type="PANTHER" id="PTHR13903">
    <property type="entry name" value="PIRIN-RELATED"/>
    <property type="match status" value="1"/>
</dbReference>
<evidence type="ECO:0000259" key="5">
    <source>
        <dbReference type="Pfam" id="PF05726"/>
    </source>
</evidence>
<dbReference type="PIRSF" id="PIRSF006232">
    <property type="entry name" value="Pirin"/>
    <property type="match status" value="1"/>
</dbReference>
<feature type="binding site" evidence="2">
    <location>
        <position position="56"/>
    </location>
    <ligand>
        <name>Fe cation</name>
        <dbReference type="ChEBI" id="CHEBI:24875"/>
    </ligand>
</feature>
<feature type="binding site" evidence="2">
    <location>
        <position position="100"/>
    </location>
    <ligand>
        <name>Fe cation</name>
        <dbReference type="ChEBI" id="CHEBI:24875"/>
    </ligand>
</feature>
<dbReference type="Pfam" id="PF05726">
    <property type="entry name" value="Pirin_C"/>
    <property type="match status" value="1"/>
</dbReference>
<evidence type="ECO:0000259" key="4">
    <source>
        <dbReference type="Pfam" id="PF02678"/>
    </source>
</evidence>
<protein>
    <submittedName>
        <fullName evidence="6">Pirin family protein</fullName>
    </submittedName>
</protein>
<dbReference type="InterPro" id="IPR012093">
    <property type="entry name" value="Pirin"/>
</dbReference>
<dbReference type="SUPFAM" id="SSF51182">
    <property type="entry name" value="RmlC-like cupins"/>
    <property type="match status" value="1"/>
</dbReference>
<keyword evidence="7" id="KW-1185">Reference proteome</keyword>
<proteinExistence type="inferred from homology"/>
<dbReference type="Proteomes" id="UP000622890">
    <property type="component" value="Unassembled WGS sequence"/>
</dbReference>
<dbReference type="InterPro" id="IPR003829">
    <property type="entry name" value="Pirin_N_dom"/>
</dbReference>
<evidence type="ECO:0000256" key="1">
    <source>
        <dbReference type="ARBA" id="ARBA00008416"/>
    </source>
</evidence>
<sequence length="296" mass="32568">MQPFIALEPHVKDLGGFSVKRLLPAAARRHIGPFVFFDHMGPAHFAPGQGIDVRPHPHIGLATVTYLFEGQIEHRDSLGTLQTIAPGDVNWMTAGSGIVHSERTPHALRETGGAMHGIQTWVALPKEHERHAPGFVHYPARELPMISLPGVSMRLIVGSAFGRRSPVAVLSDMFYIAVEMEAGASFVLPDGYPERAAYVVSGSLDIHDNEVEAGRMAVMKEGQPVSIAATSASRLMLLGGMPLDGERFLWWNFVASKREAIEEAKNRWREGRFDRVPGETEFIPLPEEPKPPESFS</sequence>
<dbReference type="EMBL" id="JAEPBG010000005">
    <property type="protein sequence ID" value="MBK4735668.1"/>
    <property type="molecule type" value="Genomic_DNA"/>
</dbReference>
<dbReference type="CDD" id="cd02909">
    <property type="entry name" value="cupin_pirin_N"/>
    <property type="match status" value="1"/>
</dbReference>
<dbReference type="AlphaFoldDB" id="A0A934T1B4"/>
<dbReference type="CDD" id="cd02247">
    <property type="entry name" value="cupin_pirin_C"/>
    <property type="match status" value="1"/>
</dbReference>
<organism evidence="6 7">
    <name type="scientific">Noviherbaspirillum pedocola</name>
    <dbReference type="NCBI Taxonomy" id="2801341"/>
    <lineage>
        <taxon>Bacteria</taxon>
        <taxon>Pseudomonadati</taxon>
        <taxon>Pseudomonadota</taxon>
        <taxon>Betaproteobacteria</taxon>
        <taxon>Burkholderiales</taxon>
        <taxon>Oxalobacteraceae</taxon>
        <taxon>Noviherbaspirillum</taxon>
    </lineage>
</organism>
<gene>
    <name evidence="6" type="ORF">JJB74_13680</name>
</gene>
<comment type="similarity">
    <text evidence="1 3">Belongs to the pirin family.</text>
</comment>
<keyword evidence="2" id="KW-0479">Metal-binding</keyword>
<dbReference type="Gene3D" id="2.60.120.10">
    <property type="entry name" value="Jelly Rolls"/>
    <property type="match status" value="2"/>
</dbReference>
<dbReference type="Pfam" id="PF02678">
    <property type="entry name" value="Pirin"/>
    <property type="match status" value="1"/>
</dbReference>
<dbReference type="GO" id="GO:0046872">
    <property type="term" value="F:metal ion binding"/>
    <property type="evidence" value="ECO:0007669"/>
    <property type="project" value="UniProtKB-KW"/>
</dbReference>
<feature type="domain" description="Pirin N-terminal" evidence="4">
    <location>
        <begin position="17"/>
        <end position="122"/>
    </location>
</feature>
<dbReference type="InterPro" id="IPR011051">
    <property type="entry name" value="RmlC_Cupin_sf"/>
</dbReference>
<evidence type="ECO:0000256" key="3">
    <source>
        <dbReference type="RuleBase" id="RU003457"/>
    </source>
</evidence>
<evidence type="ECO:0000313" key="7">
    <source>
        <dbReference type="Proteomes" id="UP000622890"/>
    </source>
</evidence>
<comment type="caution">
    <text evidence="6">The sequence shown here is derived from an EMBL/GenBank/DDBJ whole genome shotgun (WGS) entry which is preliminary data.</text>
</comment>
<dbReference type="PANTHER" id="PTHR13903:SF8">
    <property type="entry name" value="PIRIN"/>
    <property type="match status" value="1"/>
</dbReference>
<evidence type="ECO:0000313" key="6">
    <source>
        <dbReference type="EMBL" id="MBK4735668.1"/>
    </source>
</evidence>
<evidence type="ECO:0000256" key="2">
    <source>
        <dbReference type="PIRSR" id="PIRSR006232-1"/>
    </source>
</evidence>
<feature type="binding site" evidence="2">
    <location>
        <position position="58"/>
    </location>
    <ligand>
        <name>Fe cation</name>
        <dbReference type="ChEBI" id="CHEBI:24875"/>
    </ligand>
</feature>
<name>A0A934T1B4_9BURK</name>
<dbReference type="InterPro" id="IPR008778">
    <property type="entry name" value="Pirin_C_dom"/>
</dbReference>